<comment type="subcellular location">
    <subcellularLocation>
        <location evidence="1">Membrane</location>
        <topology evidence="1">Lipid-anchor</topology>
        <topology evidence="1">GPI-anchor</topology>
    </subcellularLocation>
    <subcellularLocation>
        <location evidence="2">Secreted</location>
    </subcellularLocation>
</comment>
<dbReference type="Pfam" id="PF00732">
    <property type="entry name" value="GMC_oxred_N"/>
    <property type="match status" value="1"/>
</dbReference>
<evidence type="ECO:0000256" key="9">
    <source>
        <dbReference type="ARBA" id="ARBA00023288"/>
    </source>
</evidence>
<dbReference type="Pfam" id="PF20684">
    <property type="entry name" value="Fung_rhodopsin"/>
    <property type="match status" value="1"/>
</dbReference>
<keyword evidence="6" id="KW-0325">Glycoprotein</keyword>
<evidence type="ECO:0000313" key="15">
    <source>
        <dbReference type="EMBL" id="OJJ06559.1"/>
    </source>
</evidence>
<evidence type="ECO:0000256" key="2">
    <source>
        <dbReference type="ARBA" id="ARBA00004613"/>
    </source>
</evidence>
<feature type="transmembrane region" description="Helical" evidence="12">
    <location>
        <begin position="296"/>
        <end position="318"/>
    </location>
</feature>
<dbReference type="PANTHER" id="PTHR11552:SF213">
    <property type="entry name" value="DEHYDROGENASE, PUTATIVE-RELATED"/>
    <property type="match status" value="1"/>
</dbReference>
<evidence type="ECO:0000256" key="1">
    <source>
        <dbReference type="ARBA" id="ARBA00004589"/>
    </source>
</evidence>
<feature type="transmembrane region" description="Helical" evidence="12">
    <location>
        <begin position="173"/>
        <end position="198"/>
    </location>
</feature>
<name>A0A1L9PYE6_ASPVE</name>
<feature type="transmembrane region" description="Helical" evidence="12">
    <location>
        <begin position="130"/>
        <end position="153"/>
    </location>
</feature>
<dbReference type="InterPro" id="IPR000172">
    <property type="entry name" value="GMC_OxRdtase_N"/>
</dbReference>
<organism evidence="15 16">
    <name type="scientific">Aspergillus versicolor CBS 583.65</name>
    <dbReference type="NCBI Taxonomy" id="1036611"/>
    <lineage>
        <taxon>Eukaryota</taxon>
        <taxon>Fungi</taxon>
        <taxon>Dikarya</taxon>
        <taxon>Ascomycota</taxon>
        <taxon>Pezizomycotina</taxon>
        <taxon>Eurotiomycetes</taxon>
        <taxon>Eurotiomycetidae</taxon>
        <taxon>Eurotiales</taxon>
        <taxon>Aspergillaceae</taxon>
        <taxon>Aspergillus</taxon>
        <taxon>Aspergillus subgen. Nidulantes</taxon>
    </lineage>
</organism>
<keyword evidence="12" id="KW-0472">Membrane</keyword>
<dbReference type="SUPFAM" id="SSF54373">
    <property type="entry name" value="FAD-linked reductases, C-terminal domain"/>
    <property type="match status" value="1"/>
</dbReference>
<dbReference type="OrthoDB" id="269227at2759"/>
<evidence type="ECO:0000256" key="4">
    <source>
        <dbReference type="ARBA" id="ARBA00010790"/>
    </source>
</evidence>
<dbReference type="STRING" id="1036611.A0A1L9PYE6"/>
<keyword evidence="7 13" id="KW-0732">Signal</keyword>
<keyword evidence="16" id="KW-1185">Reference proteome</keyword>
<feature type="binding site" description="axial binding residue" evidence="10">
    <location>
        <position position="49"/>
    </location>
    <ligand>
        <name>heme</name>
        <dbReference type="ChEBI" id="CHEBI:30413"/>
    </ligand>
    <ligandPart>
        <name>Fe</name>
        <dbReference type="ChEBI" id="CHEBI:18248"/>
    </ligandPart>
</feature>
<feature type="disulfide bond" evidence="10">
    <location>
        <begin position="31"/>
        <end position="71"/>
    </location>
</feature>
<dbReference type="PROSITE" id="PS52012">
    <property type="entry name" value="CFEM"/>
    <property type="match status" value="1"/>
</dbReference>
<evidence type="ECO:0000256" key="3">
    <source>
        <dbReference type="ARBA" id="ARBA00010031"/>
    </source>
</evidence>
<dbReference type="GeneID" id="63731296"/>
<dbReference type="GO" id="GO:0016614">
    <property type="term" value="F:oxidoreductase activity, acting on CH-OH group of donors"/>
    <property type="evidence" value="ECO:0007669"/>
    <property type="project" value="InterPro"/>
</dbReference>
<proteinExistence type="inferred from homology"/>
<comment type="similarity">
    <text evidence="3">Belongs to the RBT5 family.</text>
</comment>
<dbReference type="EMBL" id="KV878135">
    <property type="protein sequence ID" value="OJJ06559.1"/>
    <property type="molecule type" value="Genomic_DNA"/>
</dbReference>
<dbReference type="Pfam" id="PF05730">
    <property type="entry name" value="CFEM"/>
    <property type="match status" value="1"/>
</dbReference>
<feature type="region of interest" description="Disordered" evidence="11">
    <location>
        <begin position="365"/>
        <end position="395"/>
    </location>
</feature>
<keyword evidence="6" id="KW-0336">GPI-anchor</keyword>
<evidence type="ECO:0000256" key="13">
    <source>
        <dbReference type="SAM" id="SignalP"/>
    </source>
</evidence>
<keyword evidence="5" id="KW-0964">Secreted</keyword>
<feature type="signal peptide" evidence="13">
    <location>
        <begin position="1"/>
        <end position="18"/>
    </location>
</feature>
<feature type="transmembrane region" description="Helical" evidence="12">
    <location>
        <begin position="256"/>
        <end position="275"/>
    </location>
</feature>
<evidence type="ECO:0000259" key="14">
    <source>
        <dbReference type="PROSITE" id="PS52012"/>
    </source>
</evidence>
<comment type="similarity">
    <text evidence="4">Belongs to the GMC oxidoreductase family.</text>
</comment>
<dbReference type="PANTHER" id="PTHR11552">
    <property type="entry name" value="GLUCOSE-METHANOL-CHOLINE GMC OXIDOREDUCTASE"/>
    <property type="match status" value="1"/>
</dbReference>
<feature type="compositionally biased region" description="Polar residues" evidence="11">
    <location>
        <begin position="366"/>
        <end position="381"/>
    </location>
</feature>
<comment type="caution">
    <text evidence="10">Lacks conserved residue(s) required for the propagation of feature annotation.</text>
</comment>
<keyword evidence="10" id="KW-0349">Heme</keyword>
<dbReference type="GO" id="GO:0046872">
    <property type="term" value="F:metal ion binding"/>
    <property type="evidence" value="ECO:0007669"/>
    <property type="project" value="UniProtKB-UniRule"/>
</dbReference>
<dbReference type="SMART" id="SM00747">
    <property type="entry name" value="CFEM"/>
    <property type="match status" value="1"/>
</dbReference>
<keyword evidence="12" id="KW-0812">Transmembrane</keyword>
<dbReference type="InterPro" id="IPR036188">
    <property type="entry name" value="FAD/NAD-bd_sf"/>
</dbReference>
<dbReference type="RefSeq" id="XP_040672321.1">
    <property type="nucleotide sequence ID" value="XM_040815785.1"/>
</dbReference>
<evidence type="ECO:0000256" key="10">
    <source>
        <dbReference type="PROSITE-ProRule" id="PRU01356"/>
    </source>
</evidence>
<dbReference type="VEuPathDB" id="FungiDB:ASPVEDRAFT_65223"/>
<keyword evidence="10" id="KW-0408">Iron</keyword>
<feature type="domain" description="CFEM" evidence="14">
    <location>
        <begin position="1"/>
        <end position="128"/>
    </location>
</feature>
<dbReference type="AlphaFoldDB" id="A0A1L9PYE6"/>
<dbReference type="Pfam" id="PF05199">
    <property type="entry name" value="GMC_oxred_C"/>
    <property type="match status" value="1"/>
</dbReference>
<accession>A0A1L9PYE6</accession>
<dbReference type="InterPro" id="IPR012132">
    <property type="entry name" value="GMC_OxRdtase"/>
</dbReference>
<feature type="disulfide bond" evidence="10">
    <location>
        <begin position="35"/>
        <end position="66"/>
    </location>
</feature>
<keyword evidence="10" id="KW-0479">Metal-binding</keyword>
<evidence type="ECO:0000256" key="5">
    <source>
        <dbReference type="ARBA" id="ARBA00022525"/>
    </source>
</evidence>
<dbReference type="InterPro" id="IPR049326">
    <property type="entry name" value="Rhodopsin_dom_fungi"/>
</dbReference>
<sequence>MRLWSIVAFLAICTMAAAASMEDLAKALPPCALQCFMKAIPASPCAATDQTCLCTDPGFNADVETCVLGACTIRQGLTTKNVTYTMCDMPVRDRTHIVSICGLAGLGLAFLAFALRIVARLPCCGGQLGWDDWTMGLTMICVIPLSVLSWVLADDGLGLDMWRVPFDKITHILYVYFWDELLYLTAVGMTKISILCFYLRVFPRREIRRLIYGAIGLNVCYILVFNIITIFQCNPVQGAWLRWDEEHNFKCNNVNGQVWCSAIFNIILDVMVMALPLRELWMLNLSWRKKAFVMCMFSLGIFVTLISVIRLDALIVFANTQNLTWDYVKVGYWSTIEVHVGVICACLPALRSLFRRIMPSIFGDTQAGTSQRGRTKSTGTGSRIHGHQHTHRSSNSSAEYDYIVVGSGAGGGPLAARLARGGHKVLLIDAGDDQGDALPQQIPAMQLHSTDYEPMRWDYFVNHYEDLERQKKDHKMVYRTSDGELYRGLNPPEDAEPLGILYPRAGTLGGSTTHNAMVTIYPYERDWDDLAALTGNETWKADNMRDYYKRLEDNRYAPSDIVNHGFGGWLQTSLTQLTLVVEDLKLLSLVIAAGTAAGQNLVGKVLNTVTGLAGILGRDLNTGFSWRDKDMGLFQVPLAVKVPEYKRTGPRDFIMDTIEEGYKLDLQLTTLVKNVIFDTSGATPRAIGVDYLEGKSLYRADPRAGSAKAGTPGKAFASKEVILAAGTFNTPQILKLSGIGPKAELAKHNIDTVLDLPGVGKNMQDRYETTLIGKSPTDFVLTTKCTFLEETPDPCYEDWKNGVGFKGTYMTNGIAIAIIKKSSVAEHDEPDLLISGAPGNFIGYYPGFPQECLSDAQHWAWIVLKSRSRNNAGTVELRSTDPRDMPLINFRSFDEGVTTDGADEKDLQAVYEAMEFSRDIFDNLVPLDGDFTESWPGRENVTNEKEMKDWIKKEAWGHHACCTAPIGKDDDEMAVLDGDFRVRGVDGLRVVDASVFPKIPGYYIALPIYMISEKASDVILADAGKW</sequence>
<keyword evidence="8 10" id="KW-1015">Disulfide bond</keyword>
<evidence type="ECO:0000256" key="12">
    <source>
        <dbReference type="SAM" id="Phobius"/>
    </source>
</evidence>
<dbReference type="Gene3D" id="3.30.560.10">
    <property type="entry name" value="Glucose Oxidase, domain 3"/>
    <property type="match status" value="1"/>
</dbReference>
<dbReference type="InterPro" id="IPR007867">
    <property type="entry name" value="GMC_OxRtase_C"/>
</dbReference>
<dbReference type="SUPFAM" id="SSF51905">
    <property type="entry name" value="FAD/NAD(P)-binding domain"/>
    <property type="match status" value="1"/>
</dbReference>
<dbReference type="Proteomes" id="UP000184073">
    <property type="component" value="Unassembled WGS sequence"/>
</dbReference>
<gene>
    <name evidence="15" type="ORF">ASPVEDRAFT_65223</name>
</gene>
<dbReference type="GO" id="GO:0098552">
    <property type="term" value="C:side of membrane"/>
    <property type="evidence" value="ECO:0007669"/>
    <property type="project" value="UniProtKB-KW"/>
</dbReference>
<dbReference type="PROSITE" id="PS00624">
    <property type="entry name" value="GMC_OXRED_2"/>
    <property type="match status" value="1"/>
</dbReference>
<feature type="disulfide bond" evidence="10">
    <location>
        <begin position="45"/>
        <end position="52"/>
    </location>
</feature>
<keyword evidence="12" id="KW-1133">Transmembrane helix</keyword>
<evidence type="ECO:0000256" key="6">
    <source>
        <dbReference type="ARBA" id="ARBA00022622"/>
    </source>
</evidence>
<dbReference type="GO" id="GO:0005576">
    <property type="term" value="C:extracellular region"/>
    <property type="evidence" value="ECO:0007669"/>
    <property type="project" value="UniProtKB-SubCell"/>
</dbReference>
<reference evidence="16" key="1">
    <citation type="journal article" date="2017" name="Genome Biol.">
        <title>Comparative genomics reveals high biological diversity and specific adaptations in the industrially and medically important fungal genus Aspergillus.</title>
        <authorList>
            <person name="de Vries R.P."/>
            <person name="Riley R."/>
            <person name="Wiebenga A."/>
            <person name="Aguilar-Osorio G."/>
            <person name="Amillis S."/>
            <person name="Uchima C.A."/>
            <person name="Anderluh G."/>
            <person name="Asadollahi M."/>
            <person name="Askin M."/>
            <person name="Barry K."/>
            <person name="Battaglia E."/>
            <person name="Bayram O."/>
            <person name="Benocci T."/>
            <person name="Braus-Stromeyer S.A."/>
            <person name="Caldana C."/>
            <person name="Canovas D."/>
            <person name="Cerqueira G.C."/>
            <person name="Chen F."/>
            <person name="Chen W."/>
            <person name="Choi C."/>
            <person name="Clum A."/>
            <person name="Dos Santos R.A."/>
            <person name="Damasio A.R."/>
            <person name="Diallinas G."/>
            <person name="Emri T."/>
            <person name="Fekete E."/>
            <person name="Flipphi M."/>
            <person name="Freyberg S."/>
            <person name="Gallo A."/>
            <person name="Gournas C."/>
            <person name="Habgood R."/>
            <person name="Hainaut M."/>
            <person name="Harispe M.L."/>
            <person name="Henrissat B."/>
            <person name="Hilden K.S."/>
            <person name="Hope R."/>
            <person name="Hossain A."/>
            <person name="Karabika E."/>
            <person name="Karaffa L."/>
            <person name="Karanyi Z."/>
            <person name="Krasevec N."/>
            <person name="Kuo A."/>
            <person name="Kusch H."/>
            <person name="LaButti K."/>
            <person name="Lagendijk E.L."/>
            <person name="Lapidus A."/>
            <person name="Levasseur A."/>
            <person name="Lindquist E."/>
            <person name="Lipzen A."/>
            <person name="Logrieco A.F."/>
            <person name="MacCabe A."/>
            <person name="Maekelae M.R."/>
            <person name="Malavazi I."/>
            <person name="Melin P."/>
            <person name="Meyer V."/>
            <person name="Mielnichuk N."/>
            <person name="Miskei M."/>
            <person name="Molnar A.P."/>
            <person name="Mule G."/>
            <person name="Ngan C.Y."/>
            <person name="Orejas M."/>
            <person name="Orosz E."/>
            <person name="Ouedraogo J.P."/>
            <person name="Overkamp K.M."/>
            <person name="Park H.-S."/>
            <person name="Perrone G."/>
            <person name="Piumi F."/>
            <person name="Punt P.J."/>
            <person name="Ram A.F."/>
            <person name="Ramon A."/>
            <person name="Rauscher S."/>
            <person name="Record E."/>
            <person name="Riano-Pachon D.M."/>
            <person name="Robert V."/>
            <person name="Roehrig J."/>
            <person name="Ruller R."/>
            <person name="Salamov A."/>
            <person name="Salih N.S."/>
            <person name="Samson R.A."/>
            <person name="Sandor E."/>
            <person name="Sanguinetti M."/>
            <person name="Schuetze T."/>
            <person name="Sepcic K."/>
            <person name="Shelest E."/>
            <person name="Sherlock G."/>
            <person name="Sophianopoulou V."/>
            <person name="Squina F.M."/>
            <person name="Sun H."/>
            <person name="Susca A."/>
            <person name="Todd R.B."/>
            <person name="Tsang A."/>
            <person name="Unkles S.E."/>
            <person name="van de Wiele N."/>
            <person name="van Rossen-Uffink D."/>
            <person name="Oliveira J.V."/>
            <person name="Vesth T.C."/>
            <person name="Visser J."/>
            <person name="Yu J.-H."/>
            <person name="Zhou M."/>
            <person name="Andersen M.R."/>
            <person name="Archer D.B."/>
            <person name="Baker S.E."/>
            <person name="Benoit I."/>
            <person name="Brakhage A.A."/>
            <person name="Braus G.H."/>
            <person name="Fischer R."/>
            <person name="Frisvad J.C."/>
            <person name="Goldman G.H."/>
            <person name="Houbraken J."/>
            <person name="Oakley B."/>
            <person name="Pocsi I."/>
            <person name="Scazzocchio C."/>
            <person name="Seiboth B."/>
            <person name="vanKuyk P.A."/>
            <person name="Wortman J."/>
            <person name="Dyer P.S."/>
            <person name="Grigoriev I.V."/>
        </authorList>
    </citation>
    <scope>NUCLEOTIDE SEQUENCE [LARGE SCALE GENOMIC DNA]</scope>
    <source>
        <strain evidence="16">CBS 583.65</strain>
    </source>
</reference>
<evidence type="ECO:0000256" key="11">
    <source>
        <dbReference type="SAM" id="MobiDB-lite"/>
    </source>
</evidence>
<feature type="transmembrane region" description="Helical" evidence="12">
    <location>
        <begin position="330"/>
        <end position="350"/>
    </location>
</feature>
<dbReference type="GO" id="GO:0050660">
    <property type="term" value="F:flavin adenine dinucleotide binding"/>
    <property type="evidence" value="ECO:0007669"/>
    <property type="project" value="InterPro"/>
</dbReference>
<keyword evidence="9" id="KW-0449">Lipoprotein</keyword>
<evidence type="ECO:0000256" key="7">
    <source>
        <dbReference type="ARBA" id="ARBA00022729"/>
    </source>
</evidence>
<evidence type="ECO:0000256" key="8">
    <source>
        <dbReference type="ARBA" id="ARBA00023157"/>
    </source>
</evidence>
<protein>
    <recommendedName>
        <fullName evidence="14">CFEM domain-containing protein</fullName>
    </recommendedName>
</protein>
<evidence type="ECO:0000313" key="16">
    <source>
        <dbReference type="Proteomes" id="UP000184073"/>
    </source>
</evidence>
<feature type="transmembrane region" description="Helical" evidence="12">
    <location>
        <begin position="210"/>
        <end position="231"/>
    </location>
</feature>
<feature type="transmembrane region" description="Helical" evidence="12">
    <location>
        <begin position="97"/>
        <end position="118"/>
    </location>
</feature>
<dbReference type="Gene3D" id="3.50.50.60">
    <property type="entry name" value="FAD/NAD(P)-binding domain"/>
    <property type="match status" value="1"/>
</dbReference>
<dbReference type="InterPro" id="IPR008427">
    <property type="entry name" value="Extracellular_membr_CFEM_dom"/>
</dbReference>
<feature type="chain" id="PRO_5012928221" description="CFEM domain-containing protein" evidence="13">
    <location>
        <begin position="19"/>
        <end position="1026"/>
    </location>
</feature>